<name>A0A0L6CG16_9MICO</name>
<dbReference type="AlphaFoldDB" id="A0A0L6CG16"/>
<dbReference type="RefSeq" id="WP_050669032.1">
    <property type="nucleotide sequence ID" value="NZ_LAIR01000002.1"/>
</dbReference>
<organism evidence="1 2">
    <name type="scientific">Luteipulveratus halotolerans</name>
    <dbReference type="NCBI Taxonomy" id="1631356"/>
    <lineage>
        <taxon>Bacteria</taxon>
        <taxon>Bacillati</taxon>
        <taxon>Actinomycetota</taxon>
        <taxon>Actinomycetes</taxon>
        <taxon>Micrococcales</taxon>
        <taxon>Dermacoccaceae</taxon>
        <taxon>Luteipulveratus</taxon>
    </lineage>
</organism>
<dbReference type="Pfam" id="PF10936">
    <property type="entry name" value="DUF2617"/>
    <property type="match status" value="1"/>
</dbReference>
<accession>A0A0L6CG16</accession>
<gene>
    <name evidence="1" type="ORF">VV01_05665</name>
</gene>
<dbReference type="EMBL" id="LAIR01000002">
    <property type="protein sequence ID" value="KNX36747.1"/>
    <property type="molecule type" value="Genomic_DNA"/>
</dbReference>
<dbReference type="InterPro" id="IPR024486">
    <property type="entry name" value="DUF2617"/>
</dbReference>
<evidence type="ECO:0000313" key="1">
    <source>
        <dbReference type="EMBL" id="KNX36747.1"/>
    </source>
</evidence>
<proteinExistence type="predicted"/>
<comment type="caution">
    <text evidence="1">The sequence shown here is derived from an EMBL/GenBank/DDBJ whole genome shotgun (WGS) entry which is preliminary data.</text>
</comment>
<dbReference type="OrthoDB" id="4462506at2"/>
<dbReference type="PATRIC" id="fig|1631356.3.peg.1077"/>
<evidence type="ECO:0008006" key="3">
    <source>
        <dbReference type="Google" id="ProtNLM"/>
    </source>
</evidence>
<dbReference type="Proteomes" id="UP000037397">
    <property type="component" value="Unassembled WGS sequence"/>
</dbReference>
<evidence type="ECO:0000313" key="2">
    <source>
        <dbReference type="Proteomes" id="UP000037397"/>
    </source>
</evidence>
<dbReference type="STRING" id="1631356.VV01_05665"/>
<reference evidence="2" key="1">
    <citation type="submission" date="2015-03" db="EMBL/GenBank/DDBJ databases">
        <title>Luteipulveratus halotolerans sp. nov., a novel actinobacterium (Dermacoccaceae) from Sarawak, Malaysia.</title>
        <authorList>
            <person name="Juboi H."/>
            <person name="Basik A."/>
            <person name="Shamsul S.S."/>
            <person name="Arnold P."/>
            <person name="Schmitt E.K."/>
            <person name="Sanglier J.-J."/>
            <person name="Yeo T."/>
        </authorList>
    </citation>
    <scope>NUCLEOTIDE SEQUENCE [LARGE SCALE GENOMIC DNA]</scope>
    <source>
        <strain evidence="2">C296001</strain>
    </source>
</reference>
<protein>
    <recommendedName>
        <fullName evidence="3">DUF2617 domain-containing protein</fullName>
    </recommendedName>
</protein>
<sequence length="183" mass="19744">MHHLLELGYVDTRAEDLRWSLAHPVLPALAHARPADAPVALRVLGASHQVVVDGPGLPALVETVAYLPGVDERLPRPGVRTTAGSGRWTYEMTTQVDVLTGRDLSARVAELLGDLDGRTGALSAAFPGDALAVTALLAEPEPEGAAWRTWHAYPQHGQLVHTRTRIRPTGRDAHHEESSCDVR</sequence>
<keyword evidence="2" id="KW-1185">Reference proteome</keyword>